<dbReference type="Proteomes" id="UP000693970">
    <property type="component" value="Unassembled WGS sequence"/>
</dbReference>
<dbReference type="CDD" id="cd09275">
    <property type="entry name" value="RNase_HI_RT_DIRS1"/>
    <property type="match status" value="1"/>
</dbReference>
<dbReference type="EMBL" id="JAGRRH010000004">
    <property type="protein sequence ID" value="KAG7371333.1"/>
    <property type="molecule type" value="Genomic_DNA"/>
</dbReference>
<evidence type="ECO:0000313" key="3">
    <source>
        <dbReference type="Proteomes" id="UP000693970"/>
    </source>
</evidence>
<accession>A0A9K3LZC2</accession>
<reference evidence="2" key="2">
    <citation type="submission" date="2021-04" db="EMBL/GenBank/DDBJ databases">
        <authorList>
            <person name="Podell S."/>
        </authorList>
    </citation>
    <scope>NUCLEOTIDE SEQUENCE</scope>
    <source>
        <strain evidence="2">Hildebrandi</strain>
    </source>
</reference>
<keyword evidence="3" id="KW-1185">Reference proteome</keyword>
<evidence type="ECO:0000313" key="2">
    <source>
        <dbReference type="EMBL" id="KAG7371333.1"/>
    </source>
</evidence>
<sequence>MWMRVFNCTSKAHQQSKVSLTANALYVEPKKSQVLVAPFLPTQYLGVEAKVEELLEETRPLEVWTTWFAAQEASHLGMDTVHNPGRRSIQQVHQDMRTPKRLKLTEHLESLADENFDGVDPTIVRQVRKIDKILDANGMEDDFSEDEYVEDVTPKVGDVLAMKELEVKAEETDTRAQLLLAKLGAETKQGDTTKIWEVIRLMREDMSANDDKLKQLMDYAEKGPAELEHCAKSLAELQNHYQDSLAKIVEKFKTLTRSSNPDEKVKKEVSDLARRLLILENKERALPDLMSMDLEGTNRESNESKLMPEVLRLTQVVEHLNKVSRERGAQESDELLDKMKREREAQARDEVFYKELGVITHKIADLEQSRGERFKHPEGTFGSPQEVETWIVNETIPSCGMFWDLGSVLVGMMEKSKSFKEFADERYPAERAQLSQNETSLLAAMTHHRPGCLFGKNHAFVARSPANYKALFPDTEGHPVREGLMVTGGVGMLEDKQSFERLEEKKSCAAEVAEDARSPPKASGPTGMDGAKEAVELRKGAGVIATDAILRQMERKEREKAAVKHDDAQVPEYLWVEHMLQDFEWKIKNGERRVWSQTELAAIPEHLTVLRRWALSWWKRNLRREFERYLGEDVSAMAMKHPQVVEWNSKKVRYCWIPTSGRSSYVSCYRGRWGLRPRDMEAGGDAIRRAWRSTWWEWDDGSSPFYWRWPKWYRDVMRDGLKVHFPRETPRHTVPQRDTANLQVKRQMVAKLEKVRRRRYISPGHVLSLTSFFAVLKGEDDIRMVYDGTASGLNDSRWLPKFRMSTIETHLRFVEPETFMADVDVGECFLNFILHKSICALAGVDLSLYLPPTENSRVLWECWSRALMGAKSSPYQACQGMCVADELIRGDPNCPRNIFRWSKVRMNLPGSEGYDPTKAWVSKIRKDGKVAYAPRKRRDSSQTPGPWAGAVVQTGTSVCVLASETKWKKAKNQVHEVSEMIQSRPERLERKRLEQVRGFVGYVARTYPSAVPYLTGLHMTIDGWRANRDNRGWRLKSGQMRKFSGITEEVGRGGEEECQDDDCEWYLDSEELLKPNHPTLGSSQGPAYVRAVPRLKDDMMALGRLLEGEAPPIRTIRKKNARKAFYGFGDASGSSFGATFEIGSRIDFEYGQWTTEDSENSSNWRELKNLVTSIQTLSERQDIHGSELFIFTDNTTAEQAYSKGSSKSEHLFELVLELRLMEMRLDMLIHVIHVSGKRMIQQGTDGLSRGDHSQRVMRGLPILQFIPLHQDAFSRSPGVRTWLENVLKGFDPNFLTPEGWFEHHHDFGNYVWCPPPAAADVVVDLLGKARHKRPEGLHLVVVPRLMTGRWRRHLQRGTDFHFLMDIGPWDTDTLFEPLLIFIALPFRVHDPRLKEREKLLEKYGGVLRQAWMRKRAWCPGCFQPKESNRFFIRPLTDDDGNVVDEPGSADRFRVARAGDHLMCPFQCPLCHFRNIMGRNPSILVEADKEIEQLIIRATLDAFWSRESSTVRGNLAGALRMEKTNDRLGMPSTTPPMGPYPLRDAWGMQCALNILDRSVDAGLYEEKVQYETFRKMRSVATNITQAGVGAMDDVVGAYERSRVWISKVPTHSFWFSTRFMVGLHKRHGEIIKQDWPLPIEVLHAVGKLLESQWRRTSDKGERKRCEEMGVWFTAGFCAALRGEEMLQIELAGTANSLKFMKDEATPHFCLRILGRTKGNQLSGANFDLPCVATTAGTNLRPGRWIERLVKTIHDKGRYTGRLFQRKLLPSRLFEFEDDFFTLLERVQATTDLIREDLDLRDEAGISRTIRRGATDHAVNMGVADNLIRAMNRWRSEIRSKDSGVGHTMIDRYTTLTSLKPTFLRYSNSF</sequence>
<gene>
    <name evidence="2" type="ORF">IV203_019903</name>
</gene>
<name>A0A9K3LZC2_9STRA</name>
<reference evidence="2" key="1">
    <citation type="journal article" date="2021" name="Sci. Rep.">
        <title>Diploid genomic architecture of Nitzschia inconspicua, an elite biomass production diatom.</title>
        <authorList>
            <person name="Oliver A."/>
            <person name="Podell S."/>
            <person name="Pinowska A."/>
            <person name="Traller J.C."/>
            <person name="Smith S.R."/>
            <person name="McClure R."/>
            <person name="Beliaev A."/>
            <person name="Bohutskyi P."/>
            <person name="Hill E.A."/>
            <person name="Rabines A."/>
            <person name="Zheng H."/>
            <person name="Allen L.Z."/>
            <person name="Kuo A."/>
            <person name="Grigoriev I.V."/>
            <person name="Allen A.E."/>
            <person name="Hazlebeck D."/>
            <person name="Allen E.E."/>
        </authorList>
    </citation>
    <scope>NUCLEOTIDE SEQUENCE</scope>
    <source>
        <strain evidence="2">Hildebrandi</strain>
    </source>
</reference>
<dbReference type="PANTHER" id="PTHR33050">
    <property type="entry name" value="REVERSE TRANSCRIPTASE DOMAIN-CONTAINING PROTEIN"/>
    <property type="match status" value="1"/>
</dbReference>
<dbReference type="PANTHER" id="PTHR33050:SF7">
    <property type="entry name" value="RIBONUCLEASE H"/>
    <property type="match status" value="1"/>
</dbReference>
<proteinExistence type="predicted"/>
<feature type="region of interest" description="Disordered" evidence="1">
    <location>
        <begin position="510"/>
        <end position="529"/>
    </location>
</feature>
<dbReference type="InterPro" id="IPR052055">
    <property type="entry name" value="Hepadnavirus_pol/RT"/>
</dbReference>
<evidence type="ECO:0000256" key="1">
    <source>
        <dbReference type="SAM" id="MobiDB-lite"/>
    </source>
</evidence>
<organism evidence="2 3">
    <name type="scientific">Nitzschia inconspicua</name>
    <dbReference type="NCBI Taxonomy" id="303405"/>
    <lineage>
        <taxon>Eukaryota</taxon>
        <taxon>Sar</taxon>
        <taxon>Stramenopiles</taxon>
        <taxon>Ochrophyta</taxon>
        <taxon>Bacillariophyta</taxon>
        <taxon>Bacillariophyceae</taxon>
        <taxon>Bacillariophycidae</taxon>
        <taxon>Bacillariales</taxon>
        <taxon>Bacillariaceae</taxon>
        <taxon>Nitzschia</taxon>
    </lineage>
</organism>
<protein>
    <submittedName>
        <fullName evidence="2">Uncharacterized protein</fullName>
    </submittedName>
</protein>
<comment type="caution">
    <text evidence="2">The sequence shown here is derived from an EMBL/GenBank/DDBJ whole genome shotgun (WGS) entry which is preliminary data.</text>
</comment>